<organism evidence="2 3">
    <name type="scientific">Flammeovirga aprica JL-4</name>
    <dbReference type="NCBI Taxonomy" id="694437"/>
    <lineage>
        <taxon>Bacteria</taxon>
        <taxon>Pseudomonadati</taxon>
        <taxon>Bacteroidota</taxon>
        <taxon>Cytophagia</taxon>
        <taxon>Cytophagales</taxon>
        <taxon>Flammeovirgaceae</taxon>
        <taxon>Flammeovirga</taxon>
    </lineage>
</organism>
<feature type="transmembrane region" description="Helical" evidence="1">
    <location>
        <begin position="86"/>
        <end position="107"/>
    </location>
</feature>
<dbReference type="Pfam" id="PF08570">
    <property type="entry name" value="DUF1761"/>
    <property type="match status" value="1"/>
</dbReference>
<keyword evidence="1" id="KW-0812">Transmembrane</keyword>
<keyword evidence="3" id="KW-1185">Reference proteome</keyword>
<dbReference type="RefSeq" id="WP_169656078.1">
    <property type="nucleotide sequence ID" value="NZ_JABANE010000014.1"/>
</dbReference>
<proteinExistence type="predicted"/>
<name>A0A7X9P1C5_9BACT</name>
<comment type="caution">
    <text evidence="2">The sequence shown here is derived from an EMBL/GenBank/DDBJ whole genome shotgun (WGS) entry which is preliminary data.</text>
</comment>
<evidence type="ECO:0000313" key="3">
    <source>
        <dbReference type="Proteomes" id="UP000576082"/>
    </source>
</evidence>
<accession>A0A7X9P1C5</accession>
<dbReference type="EMBL" id="JABANE010000014">
    <property type="protein sequence ID" value="NME67749.1"/>
    <property type="molecule type" value="Genomic_DNA"/>
</dbReference>
<reference evidence="2 3" key="1">
    <citation type="submission" date="2020-04" db="EMBL/GenBank/DDBJ databases">
        <title>Flammeovirga sp. SR4, a novel species isolated from seawater.</title>
        <authorList>
            <person name="Wang X."/>
        </authorList>
    </citation>
    <scope>NUCLEOTIDE SEQUENCE [LARGE SCALE GENOMIC DNA]</scope>
    <source>
        <strain evidence="2 3">ATCC 23126</strain>
    </source>
</reference>
<feature type="transmembrane region" description="Helical" evidence="1">
    <location>
        <begin position="54"/>
        <end position="74"/>
    </location>
</feature>
<keyword evidence="1" id="KW-0472">Membrane</keyword>
<sequence>MDFSSINFLAVLVAALVSFVFGAIWYNPSVFGKTWQKELGFTDEYLQEGSMPKIFGTSFILMLVMSFGQAMLMAHGNQDFGLHNGAMHGFIIGVMFVGCSMGINYLYQRRSIKLWLIDCGYQITFLTVQGAIIGGWPF</sequence>
<feature type="transmembrane region" description="Helical" evidence="1">
    <location>
        <begin position="114"/>
        <end position="136"/>
    </location>
</feature>
<dbReference type="AlphaFoldDB" id="A0A7X9P1C5"/>
<dbReference type="InterPro" id="IPR013879">
    <property type="entry name" value="DUF1761"/>
</dbReference>
<evidence type="ECO:0000313" key="2">
    <source>
        <dbReference type="EMBL" id="NME67749.1"/>
    </source>
</evidence>
<gene>
    <name evidence="2" type="ORF">HHU12_07230</name>
</gene>
<keyword evidence="1" id="KW-1133">Transmembrane helix</keyword>
<feature type="transmembrane region" description="Helical" evidence="1">
    <location>
        <begin position="6"/>
        <end position="26"/>
    </location>
</feature>
<dbReference type="Proteomes" id="UP000576082">
    <property type="component" value="Unassembled WGS sequence"/>
</dbReference>
<protein>
    <submittedName>
        <fullName evidence="2">DUF1761 domain-containing protein</fullName>
    </submittedName>
</protein>
<evidence type="ECO:0000256" key="1">
    <source>
        <dbReference type="SAM" id="Phobius"/>
    </source>
</evidence>